<organism evidence="1 2">
    <name type="scientific">Thiobacillus sedimenti</name>
    <dbReference type="NCBI Taxonomy" id="3110231"/>
    <lineage>
        <taxon>Bacteria</taxon>
        <taxon>Pseudomonadati</taxon>
        <taxon>Pseudomonadota</taxon>
        <taxon>Betaproteobacteria</taxon>
        <taxon>Nitrosomonadales</taxon>
        <taxon>Thiobacillaceae</taxon>
        <taxon>Thiobacillus</taxon>
    </lineage>
</organism>
<gene>
    <name evidence="1" type="ORF">VA613_12160</name>
</gene>
<dbReference type="Proteomes" id="UP001334732">
    <property type="component" value="Chromosome"/>
</dbReference>
<evidence type="ECO:0000313" key="2">
    <source>
        <dbReference type="Proteomes" id="UP001334732"/>
    </source>
</evidence>
<reference evidence="1 2" key="1">
    <citation type="submission" date="2023-12" db="EMBL/GenBank/DDBJ databases">
        <title>Thiobacillus sedimentum sp. nov., a chemolithoautotrophic sulfur-oxidizing bacterium isolated from freshwater sediment.</title>
        <authorList>
            <person name="Luo J."/>
            <person name="Dai C."/>
        </authorList>
    </citation>
    <scope>NUCLEOTIDE SEQUENCE [LARGE SCALE GENOMIC DNA]</scope>
    <source>
        <strain evidence="1 2">SCUT-2</strain>
    </source>
</reference>
<keyword evidence="2" id="KW-1185">Reference proteome</keyword>
<name>A0ABZ1CLD2_9PROT</name>
<accession>A0ABZ1CLD2</accession>
<protein>
    <submittedName>
        <fullName evidence="1">Cytochrome C</fullName>
    </submittedName>
</protein>
<dbReference type="RefSeq" id="WP_324779280.1">
    <property type="nucleotide sequence ID" value="NZ_CP141769.1"/>
</dbReference>
<evidence type="ECO:0000313" key="1">
    <source>
        <dbReference type="EMBL" id="WRS38748.1"/>
    </source>
</evidence>
<proteinExistence type="predicted"/>
<dbReference type="EMBL" id="CP141769">
    <property type="protein sequence ID" value="WRS38748.1"/>
    <property type="molecule type" value="Genomic_DNA"/>
</dbReference>
<sequence>MVTTLFRRSIPRLREILSTWAALVLLGLWSTPSHAVPAFARQTGQNCLACHAGGQFPELTPYGRLFKLTGYTLGSRAIPLSVMAVLDYTDVRNPKDSTGVKDTTDFYKNGQPIFDVASVFLAGKITDNLGLFAQATYANYDHQNGNNDWVGHFGPDNTELRYADRFISPGNDLIVGAFANNNPSMQDVWNSSSAWGYPYVGPTFALGAPASPLLDGGLAQNAVGAGVYAYWNQTLYGEFSLYKTANGPFGFLHPFDNSQILRIKDGAPYWRLAYTKAFGPHNIMVGTSGLVARIHEGTDTAASDSTLPTDRFRDYGVDAQYQYILDPHTVTAHISYIHENVKWGDQAALGYDNSSDTVNEFKLKGAYVYDAKYGASLAYQQTTGSTDAGLYTDPTASEVAFNANGSPNTTVWIPEVFWTPVQYVRIGAQYWHFTRFSGSSNNYNGVGRNASDNDTLFFYVWGAY</sequence>